<dbReference type="Proteomes" id="UP000825729">
    <property type="component" value="Unassembled WGS sequence"/>
</dbReference>
<dbReference type="PANTHER" id="PTHR47764:SF2">
    <property type="entry name" value="UBIQUITIN-LIKE PROTEASE FAMILY PROFILE DOMAIN-CONTAINING PROTEIN"/>
    <property type="match status" value="1"/>
</dbReference>
<accession>A0AAV7DVM9</accession>
<organism evidence="8 9">
    <name type="scientific">Aristolochia fimbriata</name>
    <name type="common">White veined hardy Dutchman's pipe vine</name>
    <dbReference type="NCBI Taxonomy" id="158543"/>
    <lineage>
        <taxon>Eukaryota</taxon>
        <taxon>Viridiplantae</taxon>
        <taxon>Streptophyta</taxon>
        <taxon>Embryophyta</taxon>
        <taxon>Tracheophyta</taxon>
        <taxon>Spermatophyta</taxon>
        <taxon>Magnoliopsida</taxon>
        <taxon>Magnoliidae</taxon>
        <taxon>Piperales</taxon>
        <taxon>Aristolochiaceae</taxon>
        <taxon>Aristolochia</taxon>
    </lineage>
</organism>
<gene>
    <name evidence="8" type="ORF">H6P81_020872</name>
</gene>
<comment type="caution">
    <text evidence="8">The sequence shown here is derived from an EMBL/GenBank/DDBJ whole genome shotgun (WGS) entry which is preliminary data.</text>
</comment>
<evidence type="ECO:0000259" key="7">
    <source>
        <dbReference type="PROSITE" id="PS50600"/>
    </source>
</evidence>
<feature type="region of interest" description="Disordered" evidence="6">
    <location>
        <begin position="918"/>
        <end position="953"/>
    </location>
</feature>
<dbReference type="Gene3D" id="3.30.310.130">
    <property type="entry name" value="Ubiquitin-related"/>
    <property type="match status" value="1"/>
</dbReference>
<dbReference type="Gene3D" id="1.10.418.20">
    <property type="match status" value="1"/>
</dbReference>
<dbReference type="InterPro" id="IPR038765">
    <property type="entry name" value="Papain-like_cys_pep_sf"/>
</dbReference>
<evidence type="ECO:0000256" key="5">
    <source>
        <dbReference type="ARBA" id="ARBA00057729"/>
    </source>
</evidence>
<comment type="similarity">
    <text evidence="1">Belongs to the peptidase C48 family.</text>
</comment>
<feature type="region of interest" description="Disordered" evidence="6">
    <location>
        <begin position="161"/>
        <end position="200"/>
    </location>
</feature>
<evidence type="ECO:0000313" key="8">
    <source>
        <dbReference type="EMBL" id="KAG9440707.1"/>
    </source>
</evidence>
<evidence type="ECO:0000256" key="3">
    <source>
        <dbReference type="ARBA" id="ARBA00022786"/>
    </source>
</evidence>
<dbReference type="PANTHER" id="PTHR47764">
    <property type="entry name" value="UBIQUITIN-LIKE-SPECIFIC PROTEASE 2B-RELATED"/>
    <property type="match status" value="1"/>
</dbReference>
<proteinExistence type="inferred from homology"/>
<evidence type="ECO:0000256" key="4">
    <source>
        <dbReference type="ARBA" id="ARBA00022801"/>
    </source>
</evidence>
<evidence type="ECO:0000313" key="9">
    <source>
        <dbReference type="Proteomes" id="UP000825729"/>
    </source>
</evidence>
<evidence type="ECO:0000256" key="1">
    <source>
        <dbReference type="ARBA" id="ARBA00005234"/>
    </source>
</evidence>
<dbReference type="EMBL" id="JAINDJ010000008">
    <property type="protein sequence ID" value="KAG9440707.1"/>
    <property type="molecule type" value="Genomic_DNA"/>
</dbReference>
<protein>
    <recommendedName>
        <fullName evidence="7">Ubiquitin-like protease family profile domain-containing protein</fullName>
    </recommendedName>
</protein>
<dbReference type="Pfam" id="PF25352">
    <property type="entry name" value="PH_ULP"/>
    <property type="match status" value="1"/>
</dbReference>
<dbReference type="PROSITE" id="PS50600">
    <property type="entry name" value="ULP_PROTEASE"/>
    <property type="match status" value="1"/>
</dbReference>
<keyword evidence="3" id="KW-0833">Ubl conjugation pathway</keyword>
<sequence>MMRGSVQKDFSVYEFKHEDCVIERDSVKLKRKYTPSANPKSQKTLLTKSDFLRAFQGDKVQQKEFSSVLCVDIDVENGSEKSKQLQAFPMETSAKDFSFREETSALDNILAPSDNEELGQNSDDDLVRCDDSPECLRDKKLEDGGLSMHGHFRCRKQLNGTLGQHSNKNEADVITDDDKSFRSSSPSSASNFEENEGSVEVHTSDFCPDYMEMEMNTEVCISPDYLTYGDRTFMHPRLTFFSDCIKLEDPGSPGNGSSFSFKWALDDVIHIGSQMCESVEIASVKILLRPTVVVGDEDSCDTSGIVKLAFAVSDPFWFEKEQKITMLAEKCKSVWNVPDSELAKKVDDFMGQNNMFLLQHYFTDFNEPCQDAVYPKGDPDAVCFSKRDVKLLEPETFINDTVIDFYIKYLKSKIRPEDKHRFHFFNSFFFRKLADLDKNPGSNVEGRAAFLRVRKWTRKVNIFEKDYIFIPVNFNLHWSLIVICHPGEVAHFEDVATEKASRLPCILHMDSIKGSHRGIKNLVQSYLWEEWKERHGESSEAVELKFITLRFVSLELPQQENSFDCGLFLLHYVELFLEEAPLDFNPFKITPFSNFLTGNWFPSAEASHKRLMIRKLMCEILDNHSSQVPPPEQLEDNSEKEHAIELLPEQSCLSKKFACGELLCSPLEEDQLQRNKELLSSIPLAADQNSDDKETTGLQELLAQEVLTKTESHENDSPFEQLPSSPKSSGIAILEDNEKANTKLTCSAQNYNERQQLEEIPTETCTTSSRDIGDTDVSLLQYPVPKQTRLLDRDLGVPLHGGSPISTQDGIDQPSEHPRINVSTGLEHQEEVAKQRPLSADVHLSVDDSIILPSDDKLDNCVVKDSQDSDCSEVEVVRVSKEHECSLIRVREAGDLSSQDVQPVDSSDLIYDVEKMDIKDSGTGFDRSPTHKRRKLTSIEVPQSGSSSKDSNS</sequence>
<feature type="compositionally biased region" description="Polar residues" evidence="6">
    <location>
        <begin position="940"/>
        <end position="953"/>
    </location>
</feature>
<dbReference type="InterPro" id="IPR057375">
    <property type="entry name" value="ULP2A/B_PH"/>
</dbReference>
<keyword evidence="4" id="KW-0378">Hydrolase</keyword>
<comment type="function">
    <text evidence="5">Protease that catalyzes two essential functions in the SUMO pathway: processing of full-length SUMOs to their mature forms and deconjugation of SUMO from targeted proteins.</text>
</comment>
<feature type="domain" description="Ubiquitin-like protease family profile" evidence="7">
    <location>
        <begin position="382"/>
        <end position="576"/>
    </location>
</feature>
<dbReference type="GO" id="GO:0008234">
    <property type="term" value="F:cysteine-type peptidase activity"/>
    <property type="evidence" value="ECO:0007669"/>
    <property type="project" value="InterPro"/>
</dbReference>
<dbReference type="GO" id="GO:0006508">
    <property type="term" value="P:proteolysis"/>
    <property type="evidence" value="ECO:0007669"/>
    <property type="project" value="UniProtKB-KW"/>
</dbReference>
<feature type="compositionally biased region" description="Basic and acidic residues" evidence="6">
    <location>
        <begin position="167"/>
        <end position="181"/>
    </location>
</feature>
<dbReference type="FunFam" id="3.30.310.130:FF:000006">
    <property type="entry name" value="Probable ubiquitin-like-specific protease 2B"/>
    <property type="match status" value="1"/>
</dbReference>
<evidence type="ECO:0000256" key="2">
    <source>
        <dbReference type="ARBA" id="ARBA00022670"/>
    </source>
</evidence>
<dbReference type="Pfam" id="PF02902">
    <property type="entry name" value="Peptidase_C48"/>
    <property type="match status" value="1"/>
</dbReference>
<dbReference type="SUPFAM" id="SSF54001">
    <property type="entry name" value="Cysteine proteinases"/>
    <property type="match status" value="1"/>
</dbReference>
<name>A0AAV7DVM9_ARIFI</name>
<keyword evidence="2" id="KW-0645">Protease</keyword>
<reference evidence="8 9" key="1">
    <citation type="submission" date="2021-07" db="EMBL/GenBank/DDBJ databases">
        <title>The Aristolochia fimbriata genome: insights into angiosperm evolution, floral development and chemical biosynthesis.</title>
        <authorList>
            <person name="Jiao Y."/>
        </authorList>
    </citation>
    <scope>NUCLEOTIDE SEQUENCE [LARGE SCALE GENOMIC DNA]</scope>
    <source>
        <strain evidence="8">IBCAS-2021</strain>
        <tissue evidence="8">Leaf</tissue>
    </source>
</reference>
<dbReference type="InterPro" id="IPR003653">
    <property type="entry name" value="Peptidase_C48_C"/>
</dbReference>
<dbReference type="AlphaFoldDB" id="A0AAV7DVM9"/>
<evidence type="ECO:0000256" key="6">
    <source>
        <dbReference type="SAM" id="MobiDB-lite"/>
    </source>
</evidence>
<keyword evidence="9" id="KW-1185">Reference proteome</keyword>